<evidence type="ECO:0000313" key="4">
    <source>
        <dbReference type="Proteomes" id="UP000651085"/>
    </source>
</evidence>
<sequence>MKLTTVILTGLVFCSAATLSAQEKKNEFAIDAQLRTRAEYRNGALLPRLEGELPAFFINNRARFALGYKRERLQMKLAAQHVGVWGQDPQIDKNGRFILHEAWARLDLGKGTFAQLGRQPLVYDDERLLGSLDWNVAGRFHDALKLGYENKLHRVHLVLAFNQNNEGTKGTFYDIMNAQPYKAMQTAWYNGKWASNFDASLLFMNVGYETGTKDKGETKYMQTAGTYLTYTPGRWTLNGSAYYQFGKRKVDKEVKKVSAYMFGVKAAYKINDQWAVSVLTDYLSGDPTSDKVTTFDPLYGTHHKFYGGMDYFYASAYNKGLWDKQLSVDFKPDSRWALSLNYHHFSTTYDVEASFGDEGRSLGSEIDFQVDYVVMKDVKLTLGYSTMLGTKYMDVVKGGDHSSWQDWGWISLNINPRILFTKW</sequence>
<proteinExistence type="predicted"/>
<evidence type="ECO:0000256" key="1">
    <source>
        <dbReference type="SAM" id="SignalP"/>
    </source>
</evidence>
<dbReference type="AlphaFoldDB" id="A0A926F0B6"/>
<dbReference type="EMBL" id="JACRTF010000001">
    <property type="protein sequence ID" value="MBC8592316.1"/>
    <property type="molecule type" value="Genomic_DNA"/>
</dbReference>
<reference evidence="3" key="1">
    <citation type="submission" date="2020-08" db="EMBL/GenBank/DDBJ databases">
        <title>Genome public.</title>
        <authorList>
            <person name="Liu C."/>
            <person name="Sun Q."/>
        </authorList>
    </citation>
    <scope>NUCLEOTIDE SEQUENCE</scope>
    <source>
        <strain evidence="3">N12</strain>
    </source>
</reference>
<feature type="domain" description="Alginate export" evidence="2">
    <location>
        <begin position="32"/>
        <end position="386"/>
    </location>
</feature>
<organism evidence="3 4">
    <name type="scientific">Jilunia laotingensis</name>
    <dbReference type="NCBI Taxonomy" id="2763675"/>
    <lineage>
        <taxon>Bacteria</taxon>
        <taxon>Pseudomonadati</taxon>
        <taxon>Bacteroidota</taxon>
        <taxon>Bacteroidia</taxon>
        <taxon>Bacteroidales</taxon>
        <taxon>Bacteroidaceae</taxon>
        <taxon>Jilunia</taxon>
    </lineage>
</organism>
<dbReference type="InterPro" id="IPR053728">
    <property type="entry name" value="Alginate_Permeability_Chnl"/>
</dbReference>
<dbReference type="InterPro" id="IPR025388">
    <property type="entry name" value="Alginate_export_dom"/>
</dbReference>
<dbReference type="SUPFAM" id="SSF56935">
    <property type="entry name" value="Porins"/>
    <property type="match status" value="1"/>
</dbReference>
<gene>
    <name evidence="3" type="ORF">H8744_03480</name>
</gene>
<feature type="signal peptide" evidence="1">
    <location>
        <begin position="1"/>
        <end position="21"/>
    </location>
</feature>
<dbReference type="RefSeq" id="WP_262433531.1">
    <property type="nucleotide sequence ID" value="NZ_JACRTF010000001.1"/>
</dbReference>
<name>A0A926F0B6_9BACT</name>
<accession>A0A926F0B6</accession>
<keyword evidence="4" id="KW-1185">Reference proteome</keyword>
<evidence type="ECO:0000313" key="3">
    <source>
        <dbReference type="EMBL" id="MBC8592316.1"/>
    </source>
</evidence>
<comment type="caution">
    <text evidence="3">The sequence shown here is derived from an EMBL/GenBank/DDBJ whole genome shotgun (WGS) entry which is preliminary data.</text>
</comment>
<keyword evidence="1" id="KW-0732">Signal</keyword>
<dbReference type="Proteomes" id="UP000651085">
    <property type="component" value="Unassembled WGS sequence"/>
</dbReference>
<dbReference type="Pfam" id="PF13372">
    <property type="entry name" value="Alginate_exp"/>
    <property type="match status" value="1"/>
</dbReference>
<dbReference type="Gene3D" id="2.40.160.100">
    <property type="match status" value="1"/>
</dbReference>
<protein>
    <submittedName>
        <fullName evidence="3">Alginate export family protein</fullName>
    </submittedName>
</protein>
<evidence type="ECO:0000259" key="2">
    <source>
        <dbReference type="Pfam" id="PF13372"/>
    </source>
</evidence>
<feature type="chain" id="PRO_5037830091" evidence="1">
    <location>
        <begin position="22"/>
        <end position="423"/>
    </location>
</feature>